<name>A0A8S5S754_9CAUD</name>
<reference evidence="2" key="1">
    <citation type="journal article" date="2021" name="Proc. Natl. Acad. Sci. U.S.A.">
        <title>A Catalog of Tens of Thousands of Viruses from Human Metagenomes Reveals Hidden Associations with Chronic Diseases.</title>
        <authorList>
            <person name="Tisza M.J."/>
            <person name="Buck C.B."/>
        </authorList>
    </citation>
    <scope>NUCLEOTIDE SEQUENCE</scope>
    <source>
        <strain evidence="2">CtBrh2</strain>
    </source>
</reference>
<sequence length="147" mass="16904">MKFDKLFSYSFSVFSTVAITIFSLDLVFKLIKYLSEYVREDSVMTNLNSIDYLLFFKIFSIIFIVSIALIIGVHAILVISEYEEEKSDKIFFILIKISTSASLIIPMIICLTSEQFSVATSFLAFLALFSFILPKEFTNKVRDKIQN</sequence>
<feature type="transmembrane region" description="Helical" evidence="1">
    <location>
        <begin position="90"/>
        <end position="109"/>
    </location>
</feature>
<feature type="transmembrane region" description="Helical" evidence="1">
    <location>
        <begin position="12"/>
        <end position="34"/>
    </location>
</feature>
<accession>A0A8S5S754</accession>
<feature type="transmembrane region" description="Helical" evidence="1">
    <location>
        <begin position="115"/>
        <end position="134"/>
    </location>
</feature>
<organism evidence="2">
    <name type="scientific">Siphoviridae sp. ctBrh2</name>
    <dbReference type="NCBI Taxonomy" id="2827804"/>
    <lineage>
        <taxon>Viruses</taxon>
        <taxon>Duplodnaviria</taxon>
        <taxon>Heunggongvirae</taxon>
        <taxon>Uroviricota</taxon>
        <taxon>Caudoviricetes</taxon>
    </lineage>
</organism>
<keyword evidence="1" id="KW-1133">Transmembrane helix</keyword>
<dbReference type="EMBL" id="BK032545">
    <property type="protein sequence ID" value="DAF46861.1"/>
    <property type="molecule type" value="Genomic_DNA"/>
</dbReference>
<evidence type="ECO:0000256" key="1">
    <source>
        <dbReference type="SAM" id="Phobius"/>
    </source>
</evidence>
<protein>
    <submittedName>
        <fullName evidence="2">Uncharacterized protein</fullName>
    </submittedName>
</protein>
<proteinExistence type="predicted"/>
<feature type="transmembrane region" description="Helical" evidence="1">
    <location>
        <begin position="54"/>
        <end position="78"/>
    </location>
</feature>
<keyword evidence="1" id="KW-0472">Membrane</keyword>
<evidence type="ECO:0000313" key="2">
    <source>
        <dbReference type="EMBL" id="DAF46861.1"/>
    </source>
</evidence>
<keyword evidence="1" id="KW-0812">Transmembrane</keyword>